<dbReference type="SMART" id="SM00267">
    <property type="entry name" value="GGDEF"/>
    <property type="match status" value="1"/>
</dbReference>
<dbReference type="InterPro" id="IPR043128">
    <property type="entry name" value="Rev_trsase/Diguanyl_cyclase"/>
</dbReference>
<dbReference type="GO" id="GO:0003824">
    <property type="term" value="F:catalytic activity"/>
    <property type="evidence" value="ECO:0007669"/>
    <property type="project" value="UniProtKB-ARBA"/>
</dbReference>
<keyword evidence="3" id="KW-0472">Membrane</keyword>
<evidence type="ECO:0000256" key="1">
    <source>
        <dbReference type="SAM" id="Coils"/>
    </source>
</evidence>
<dbReference type="RefSeq" id="WP_163458838.1">
    <property type="nucleotide sequence ID" value="NZ_JAAGOH010000022.1"/>
</dbReference>
<evidence type="ECO:0000256" key="3">
    <source>
        <dbReference type="SAM" id="Phobius"/>
    </source>
</evidence>
<dbReference type="CDD" id="cd01949">
    <property type="entry name" value="GGDEF"/>
    <property type="match status" value="1"/>
</dbReference>
<dbReference type="InterPro" id="IPR052163">
    <property type="entry name" value="DGC-Regulatory_Protein"/>
</dbReference>
<keyword evidence="3" id="KW-1133">Transmembrane helix</keyword>
<proteinExistence type="predicted"/>
<feature type="coiled-coil region" evidence="1">
    <location>
        <begin position="417"/>
        <end position="444"/>
    </location>
</feature>
<dbReference type="InterPro" id="IPR029787">
    <property type="entry name" value="Nucleotide_cyclase"/>
</dbReference>
<feature type="transmembrane region" description="Helical" evidence="3">
    <location>
        <begin position="286"/>
        <end position="303"/>
    </location>
</feature>
<feature type="transmembrane region" description="Helical" evidence="3">
    <location>
        <begin position="315"/>
        <end position="336"/>
    </location>
</feature>
<dbReference type="Pfam" id="PF00990">
    <property type="entry name" value="GGDEF"/>
    <property type="match status" value="1"/>
</dbReference>
<keyword evidence="6" id="KW-1185">Reference proteome</keyword>
<evidence type="ECO:0000313" key="5">
    <source>
        <dbReference type="EMBL" id="NDY92784.1"/>
    </source>
</evidence>
<dbReference type="InterPro" id="IPR011622">
    <property type="entry name" value="7TMR_DISM_rcpt_extracell_dom2"/>
</dbReference>
<gene>
    <name evidence="5" type="ORF">G3A44_16455</name>
</gene>
<organism evidence="5 6">
    <name type="scientific">Ideonella livida</name>
    <dbReference type="NCBI Taxonomy" id="2707176"/>
    <lineage>
        <taxon>Bacteria</taxon>
        <taxon>Pseudomonadati</taxon>
        <taxon>Pseudomonadota</taxon>
        <taxon>Betaproteobacteria</taxon>
        <taxon>Burkholderiales</taxon>
        <taxon>Sphaerotilaceae</taxon>
        <taxon>Ideonella</taxon>
    </lineage>
</organism>
<evidence type="ECO:0000259" key="4">
    <source>
        <dbReference type="PROSITE" id="PS50887"/>
    </source>
</evidence>
<feature type="domain" description="GGDEF" evidence="4">
    <location>
        <begin position="474"/>
        <end position="607"/>
    </location>
</feature>
<dbReference type="Gene3D" id="3.30.70.270">
    <property type="match status" value="1"/>
</dbReference>
<dbReference type="SUPFAM" id="SSF55073">
    <property type="entry name" value="Nucleotide cyclase"/>
    <property type="match status" value="1"/>
</dbReference>
<dbReference type="EMBL" id="JAAGOH010000022">
    <property type="protein sequence ID" value="NDY92784.1"/>
    <property type="molecule type" value="Genomic_DNA"/>
</dbReference>
<evidence type="ECO:0000256" key="2">
    <source>
        <dbReference type="SAM" id="MobiDB-lite"/>
    </source>
</evidence>
<feature type="region of interest" description="Disordered" evidence="2">
    <location>
        <begin position="598"/>
        <end position="618"/>
    </location>
</feature>
<dbReference type="NCBIfam" id="TIGR00254">
    <property type="entry name" value="GGDEF"/>
    <property type="match status" value="1"/>
</dbReference>
<dbReference type="Pfam" id="PF07695">
    <property type="entry name" value="7TMR-DISM_7TM"/>
    <property type="match status" value="1"/>
</dbReference>
<evidence type="ECO:0000313" key="6">
    <source>
        <dbReference type="Proteomes" id="UP000484255"/>
    </source>
</evidence>
<dbReference type="PANTHER" id="PTHR46663">
    <property type="entry name" value="DIGUANYLATE CYCLASE DGCT-RELATED"/>
    <property type="match status" value="1"/>
</dbReference>
<comment type="caution">
    <text evidence="5">The sequence shown here is derived from an EMBL/GenBank/DDBJ whole genome shotgun (WGS) entry which is preliminary data.</text>
</comment>
<feature type="compositionally biased region" description="Low complexity" evidence="2">
    <location>
        <begin position="605"/>
        <end position="618"/>
    </location>
</feature>
<dbReference type="AlphaFoldDB" id="A0A7C9TLX1"/>
<feature type="transmembrane region" description="Helical" evidence="3">
    <location>
        <begin position="219"/>
        <end position="240"/>
    </location>
</feature>
<feature type="transmembrane region" description="Helical" evidence="3">
    <location>
        <begin position="369"/>
        <end position="391"/>
    </location>
</feature>
<protein>
    <submittedName>
        <fullName evidence="5">GGDEF domain-containing protein</fullName>
    </submittedName>
</protein>
<keyword evidence="1" id="KW-0175">Coiled coil</keyword>
<dbReference type="PROSITE" id="PS50887">
    <property type="entry name" value="GGDEF"/>
    <property type="match status" value="1"/>
</dbReference>
<feature type="transmembrane region" description="Helical" evidence="3">
    <location>
        <begin position="247"/>
        <end position="266"/>
    </location>
</feature>
<accession>A0A7C9TLX1</accession>
<dbReference type="Pfam" id="PF07696">
    <property type="entry name" value="7TMR-DISMED2"/>
    <property type="match status" value="1"/>
</dbReference>
<dbReference type="InterPro" id="IPR000160">
    <property type="entry name" value="GGDEF_dom"/>
</dbReference>
<name>A0A7C9TLX1_9BURK</name>
<feature type="transmembrane region" description="Helical" evidence="3">
    <location>
        <begin position="342"/>
        <end position="362"/>
    </location>
</feature>
<dbReference type="PANTHER" id="PTHR46663:SF2">
    <property type="entry name" value="GGDEF DOMAIN-CONTAINING PROTEIN"/>
    <property type="match status" value="1"/>
</dbReference>
<dbReference type="FunFam" id="3.30.70.270:FF:000001">
    <property type="entry name" value="Diguanylate cyclase domain protein"/>
    <property type="match status" value="1"/>
</dbReference>
<keyword evidence="3" id="KW-0812">Transmembrane</keyword>
<reference evidence="5 6" key="1">
    <citation type="submission" date="2020-02" db="EMBL/GenBank/DDBJ databases">
        <title>Ideonella bacterium strain TBM-1.</title>
        <authorList>
            <person name="Chen W.-M."/>
        </authorList>
    </citation>
    <scope>NUCLEOTIDE SEQUENCE [LARGE SCALE GENOMIC DNA]</scope>
    <source>
        <strain evidence="5 6">TBM-1</strain>
    </source>
</reference>
<dbReference type="Proteomes" id="UP000484255">
    <property type="component" value="Unassembled WGS sequence"/>
</dbReference>
<dbReference type="Gene3D" id="2.60.40.2380">
    <property type="match status" value="1"/>
</dbReference>
<feature type="transmembrane region" description="Helical" evidence="3">
    <location>
        <begin position="403"/>
        <end position="424"/>
    </location>
</feature>
<dbReference type="InterPro" id="IPR011623">
    <property type="entry name" value="7TMR_DISM_rcpt_extracell_dom1"/>
</dbReference>
<sequence>MSTPVSRAVSAFRRMPGAWWRLPLLVVLTGLLVALLALAGMGSSRAGAPPAPAPGAEVLTLEDGLERLDAWPWVRVRMEPPGQTWTAAQAVADPAAFVPPDTPHANLGVRREAAWLRVPLAVPPGHTGRWLLHIDYPSLDRIEVFLVVRGLPVPLARTGDETVYAQRTLRARGHLVPFQLPEGGRAELLLRVQTSSTMTVPLQILKAAAYAEQEAREQMAQGVLTGMSLFLLLYSLAQAVMLRDVSFACYGLVVLGTSLFTLSYFGLAQQHLWPEHVWLTQNMPPLAVLLAEVGAAIFVDRALRVRELRPRLSLALRATAGVASALALAFVCDLIPYRVAHVAATTLGMSPIVFGLPAAWARMRAGDRAAFYIVAGWGVYAVGIVVLAGLLRGWVPFNYATQHAFQASALLEMMIWMLALGARVQMLRREAERARQEREVLHALAHTDPLTGLPNRRGLQAQLAQALRGATPQRPLALLMLDLDGFKAVNDRLGHDVGDLLLEAVAQRLRQQLRAHDVVARLGGDEFVVLAPGLGGEADARFIGDKLLQAFDEPFALQGEGCRVGLTIGYALAPQDSQQPGELLRLADAALYQGKQAGKHQQRRAVPASAPAVVPLSA</sequence>